<dbReference type="SUPFAM" id="SSF52833">
    <property type="entry name" value="Thioredoxin-like"/>
    <property type="match status" value="1"/>
</dbReference>
<dbReference type="AlphaFoldDB" id="A0A0F5V8V9"/>
<gene>
    <name evidence="2" type="ORF">KY46_17735</name>
</gene>
<dbReference type="EMBL" id="JWYV01000018">
    <property type="protein sequence ID" value="KKC98595.1"/>
    <property type="molecule type" value="Genomic_DNA"/>
</dbReference>
<dbReference type="Gene3D" id="1.20.1050.10">
    <property type="match status" value="1"/>
</dbReference>
<dbReference type="PROSITE" id="PS50404">
    <property type="entry name" value="GST_NTER"/>
    <property type="match status" value="1"/>
</dbReference>
<dbReference type="OrthoDB" id="8634103at2"/>
<dbReference type="Pfam" id="PF13409">
    <property type="entry name" value="GST_N_2"/>
    <property type="match status" value="1"/>
</dbReference>
<reference evidence="2 3" key="1">
    <citation type="submission" date="2014-12" db="EMBL/GenBank/DDBJ databases">
        <title>Mercury Reductase activity and rhizosphere competence traits in the genome of root associated Photobacterium halotolerans MELD1.</title>
        <authorList>
            <person name="Mathew D.C."/>
            <person name="Huang C.-C."/>
        </authorList>
    </citation>
    <scope>NUCLEOTIDE SEQUENCE [LARGE SCALE GENOMIC DNA]</scope>
    <source>
        <strain evidence="2 3">MELD1</strain>
    </source>
</reference>
<evidence type="ECO:0000313" key="3">
    <source>
        <dbReference type="Proteomes" id="UP000033633"/>
    </source>
</evidence>
<name>A0A0F5V8V9_9GAMM</name>
<keyword evidence="3" id="KW-1185">Reference proteome</keyword>
<dbReference type="Gene3D" id="3.40.30.10">
    <property type="entry name" value="Glutaredoxin"/>
    <property type="match status" value="1"/>
</dbReference>
<evidence type="ECO:0000259" key="1">
    <source>
        <dbReference type="PROSITE" id="PS50404"/>
    </source>
</evidence>
<evidence type="ECO:0000313" key="2">
    <source>
        <dbReference type="EMBL" id="KKC98595.1"/>
    </source>
</evidence>
<feature type="domain" description="GST N-terminal" evidence="1">
    <location>
        <begin position="1"/>
        <end position="79"/>
    </location>
</feature>
<dbReference type="GO" id="GO:0016740">
    <property type="term" value="F:transferase activity"/>
    <property type="evidence" value="ECO:0007669"/>
    <property type="project" value="UniProtKB-KW"/>
</dbReference>
<dbReference type="STRING" id="265726.KY46_17735"/>
<dbReference type="InterPro" id="IPR036249">
    <property type="entry name" value="Thioredoxin-like_sf"/>
</dbReference>
<dbReference type="Proteomes" id="UP000033633">
    <property type="component" value="Unassembled WGS sequence"/>
</dbReference>
<protein>
    <submittedName>
        <fullName evidence="2">Glutathione S-transferase</fullName>
    </submittedName>
</protein>
<dbReference type="InterPro" id="IPR004045">
    <property type="entry name" value="Glutathione_S-Trfase_N"/>
</dbReference>
<dbReference type="PATRIC" id="fig|265726.11.peg.1828"/>
<sequence>MKLYLNETSPFSRVVTATAWLSRCDALQLVWVDPWQSPAELEQVNPFCMIPALALNDGVSLSESLSICQYLIATYQPEGLRAVDNQNALEVSVMGLAKTMMETAFRSVALGRFVAGENELSRRGKAGLANALHKLEAEAGSAGKDVLFQPNLATLYLHVALEYLQFRHREIYHDAAGDNITHFLEHSPFRQVLQTVSLERLATKPDFKTLISTDV</sequence>
<proteinExistence type="predicted"/>
<comment type="caution">
    <text evidence="2">The sequence shown here is derived from an EMBL/GenBank/DDBJ whole genome shotgun (WGS) entry which is preliminary data.</text>
</comment>
<keyword evidence="2" id="KW-0808">Transferase</keyword>
<organism evidence="2 3">
    <name type="scientific">Photobacterium halotolerans</name>
    <dbReference type="NCBI Taxonomy" id="265726"/>
    <lineage>
        <taxon>Bacteria</taxon>
        <taxon>Pseudomonadati</taxon>
        <taxon>Pseudomonadota</taxon>
        <taxon>Gammaproteobacteria</taxon>
        <taxon>Vibrionales</taxon>
        <taxon>Vibrionaceae</taxon>
        <taxon>Photobacterium</taxon>
    </lineage>
</organism>
<accession>A0A0F5V8V9</accession>
<dbReference type="RefSeq" id="WP_046221949.1">
    <property type="nucleotide sequence ID" value="NZ_JWYV01000018.1"/>
</dbReference>